<gene>
    <name evidence="1" type="ORF">LTRI10_LOCUS46511</name>
</gene>
<evidence type="ECO:0000313" key="2">
    <source>
        <dbReference type="Proteomes" id="UP001497516"/>
    </source>
</evidence>
<protein>
    <submittedName>
        <fullName evidence="1">Uncharacterized protein</fullName>
    </submittedName>
</protein>
<name>A0AAV2G9A3_9ROSI</name>
<sequence>MERQQRRLTPAKAATMMPRVEGGSTLNEILATTPLTPANVASDRSGGGVYFFGEYGIFHQRWHEQRGLRCHCNEKEAARLPAKGGRGIMDGELECGDELGNKSPLWA</sequence>
<dbReference type="AlphaFoldDB" id="A0AAV2G9A3"/>
<dbReference type="Proteomes" id="UP001497516">
    <property type="component" value="Chromosome 8"/>
</dbReference>
<proteinExistence type="predicted"/>
<evidence type="ECO:0000313" key="1">
    <source>
        <dbReference type="EMBL" id="CAL1406809.1"/>
    </source>
</evidence>
<organism evidence="1 2">
    <name type="scientific">Linum trigynum</name>
    <dbReference type="NCBI Taxonomy" id="586398"/>
    <lineage>
        <taxon>Eukaryota</taxon>
        <taxon>Viridiplantae</taxon>
        <taxon>Streptophyta</taxon>
        <taxon>Embryophyta</taxon>
        <taxon>Tracheophyta</taxon>
        <taxon>Spermatophyta</taxon>
        <taxon>Magnoliopsida</taxon>
        <taxon>eudicotyledons</taxon>
        <taxon>Gunneridae</taxon>
        <taxon>Pentapetalae</taxon>
        <taxon>rosids</taxon>
        <taxon>fabids</taxon>
        <taxon>Malpighiales</taxon>
        <taxon>Linaceae</taxon>
        <taxon>Linum</taxon>
    </lineage>
</organism>
<dbReference type="EMBL" id="OZ034821">
    <property type="protein sequence ID" value="CAL1406809.1"/>
    <property type="molecule type" value="Genomic_DNA"/>
</dbReference>
<accession>A0AAV2G9A3</accession>
<keyword evidence="2" id="KW-1185">Reference proteome</keyword>
<reference evidence="1 2" key="1">
    <citation type="submission" date="2024-04" db="EMBL/GenBank/DDBJ databases">
        <authorList>
            <person name="Fracassetti M."/>
        </authorList>
    </citation>
    <scope>NUCLEOTIDE SEQUENCE [LARGE SCALE GENOMIC DNA]</scope>
</reference>